<sequence>MAADVEFKFVKVNGITLHVALAGPADGPLVILLHGFPEFWYGWRNQIEPLAKQGYRVVVPDQRGYNLSDKPPEVEDYSIDLLRDDIIGLINYFEKTKAVIIGHDWGGAVGWYLAATKPEYVEKFIPINIPHPSVMPAVMACHPSQLAKSSYMLFFQLPSWPEKLLQANDYKTLEKTMYSSSKPGTFSSGDMDYYKDAWSPPGAISSMLNWYRAIFSKGMTITSPDVTVPTRMIWGIEDHFLTVKSAKKSMNYCLDGELILVGDSTHWILHEQPELINKLITEF</sequence>
<reference evidence="4" key="1">
    <citation type="journal article" date="2019" name="Int. J. Syst. Evol. Microbiol.">
        <title>The Global Catalogue of Microorganisms (GCM) 10K type strain sequencing project: providing services to taxonomists for standard genome sequencing and annotation.</title>
        <authorList>
            <consortium name="The Broad Institute Genomics Platform"/>
            <consortium name="The Broad Institute Genome Sequencing Center for Infectious Disease"/>
            <person name="Wu L."/>
            <person name="Ma J."/>
        </authorList>
    </citation>
    <scope>NUCLEOTIDE SEQUENCE [LARGE SCALE GENOMIC DNA]</scope>
    <source>
        <strain evidence="4">CECT 7184</strain>
    </source>
</reference>
<dbReference type="InterPro" id="IPR000073">
    <property type="entry name" value="AB_hydrolase_1"/>
</dbReference>
<accession>A0ABW0YNN1</accession>
<evidence type="ECO:0000259" key="2">
    <source>
        <dbReference type="Pfam" id="PF00561"/>
    </source>
</evidence>
<dbReference type="PANTHER" id="PTHR43329">
    <property type="entry name" value="EPOXIDE HYDROLASE"/>
    <property type="match status" value="1"/>
</dbReference>
<dbReference type="InterPro" id="IPR029058">
    <property type="entry name" value="AB_hydrolase_fold"/>
</dbReference>
<dbReference type="EMBL" id="JBHSOZ010000003">
    <property type="protein sequence ID" value="MFC5712327.1"/>
    <property type="molecule type" value="Genomic_DNA"/>
</dbReference>
<evidence type="ECO:0000313" key="3">
    <source>
        <dbReference type="EMBL" id="MFC5712327.1"/>
    </source>
</evidence>
<dbReference type="Pfam" id="PF00561">
    <property type="entry name" value="Abhydrolase_1"/>
    <property type="match status" value="1"/>
</dbReference>
<keyword evidence="4" id="KW-1185">Reference proteome</keyword>
<dbReference type="SUPFAM" id="SSF53474">
    <property type="entry name" value="alpha/beta-Hydrolases"/>
    <property type="match status" value="1"/>
</dbReference>
<feature type="domain" description="AB hydrolase-1" evidence="2">
    <location>
        <begin position="28"/>
        <end position="133"/>
    </location>
</feature>
<dbReference type="Proteomes" id="UP001596142">
    <property type="component" value="Unassembled WGS sequence"/>
</dbReference>
<evidence type="ECO:0000256" key="1">
    <source>
        <dbReference type="ARBA" id="ARBA00022801"/>
    </source>
</evidence>
<keyword evidence="1 3" id="KW-0378">Hydrolase</keyword>
<evidence type="ECO:0000313" key="4">
    <source>
        <dbReference type="Proteomes" id="UP001596142"/>
    </source>
</evidence>
<dbReference type="PRINTS" id="PR00111">
    <property type="entry name" value="ABHYDROLASE"/>
</dbReference>
<protein>
    <submittedName>
        <fullName evidence="3">Alpha/beta fold hydrolase</fullName>
    </submittedName>
</protein>
<proteinExistence type="predicted"/>
<name>A0ABW0YNN1_9BACI</name>
<dbReference type="RefSeq" id="WP_385939427.1">
    <property type="nucleotide sequence ID" value="NZ_JBHSOZ010000003.1"/>
</dbReference>
<dbReference type="PRINTS" id="PR00412">
    <property type="entry name" value="EPOXHYDRLASE"/>
</dbReference>
<organism evidence="3 4">
    <name type="scientific">Thalassorhabdus alkalitolerans</name>
    <dbReference type="NCBI Taxonomy" id="2282697"/>
    <lineage>
        <taxon>Bacteria</taxon>
        <taxon>Bacillati</taxon>
        <taxon>Bacillota</taxon>
        <taxon>Bacilli</taxon>
        <taxon>Bacillales</taxon>
        <taxon>Bacillaceae</taxon>
        <taxon>Thalassorhabdus</taxon>
    </lineage>
</organism>
<gene>
    <name evidence="3" type="ORF">ACFPU1_05995</name>
</gene>
<dbReference type="Gene3D" id="3.40.50.1820">
    <property type="entry name" value="alpha/beta hydrolase"/>
    <property type="match status" value="1"/>
</dbReference>
<dbReference type="InterPro" id="IPR000639">
    <property type="entry name" value="Epox_hydrolase-like"/>
</dbReference>
<comment type="caution">
    <text evidence="3">The sequence shown here is derived from an EMBL/GenBank/DDBJ whole genome shotgun (WGS) entry which is preliminary data.</text>
</comment>
<dbReference type="GO" id="GO:0016787">
    <property type="term" value="F:hydrolase activity"/>
    <property type="evidence" value="ECO:0007669"/>
    <property type="project" value="UniProtKB-KW"/>
</dbReference>